<reference evidence="3" key="1">
    <citation type="submission" date="2021-11" db="EMBL/GenBank/DDBJ databases">
        <title>Cultivation dependent microbiological survey of springs from the worlds oldest radium mine currently devoted to the extraction of radon-saturated water.</title>
        <authorList>
            <person name="Kapinusova G."/>
            <person name="Smrhova T."/>
            <person name="Strejcek M."/>
            <person name="Suman J."/>
            <person name="Jani K."/>
            <person name="Pajer P."/>
            <person name="Uhlik O."/>
        </authorList>
    </citation>
    <scope>NUCLEOTIDE SEQUENCE [LARGE SCALE GENOMIC DNA]</scope>
    <source>
        <strain evidence="3">J379</strain>
    </source>
</reference>
<dbReference type="EMBL" id="CP088295">
    <property type="protein sequence ID" value="UUY04959.1"/>
    <property type="molecule type" value="Genomic_DNA"/>
</dbReference>
<organism evidence="2 3">
    <name type="scientific">Svornostia abyssi</name>
    <dbReference type="NCBI Taxonomy" id="2898438"/>
    <lineage>
        <taxon>Bacteria</taxon>
        <taxon>Bacillati</taxon>
        <taxon>Actinomycetota</taxon>
        <taxon>Thermoleophilia</taxon>
        <taxon>Solirubrobacterales</taxon>
        <taxon>Baekduiaceae</taxon>
        <taxon>Svornostia</taxon>
    </lineage>
</organism>
<sequence>MGRLRLAIAMAALALPLVFAASSSAAGSDARERAAAKAFADAAAELTASVRQTAPTVRINREAIRTDCFGRQLQRAKQAGVPSDALGTVAHQGNGLLHELVYEPTIPALERFVARLDRVRTSDRVLRAGRAAWRRHLAAFRVYAALNVPLDACAQLTAWVDGGGTGPLMPSVDFTAALRELQSGGAGAREQRMREAAAQLRARGQTKQRADRFGFSTAFAEHVAIYAGVVASYGPVG</sequence>
<dbReference type="RefSeq" id="WP_353865435.1">
    <property type="nucleotide sequence ID" value="NZ_CP088295.1"/>
</dbReference>
<keyword evidence="1" id="KW-0732">Signal</keyword>
<dbReference type="Proteomes" id="UP001058860">
    <property type="component" value="Chromosome"/>
</dbReference>
<keyword evidence="3" id="KW-1185">Reference proteome</keyword>
<proteinExistence type="predicted"/>
<gene>
    <name evidence="2" type="ORF">LRS13_05365</name>
</gene>
<evidence type="ECO:0000313" key="3">
    <source>
        <dbReference type="Proteomes" id="UP001058860"/>
    </source>
</evidence>
<protein>
    <submittedName>
        <fullName evidence="2">Uncharacterized protein</fullName>
    </submittedName>
</protein>
<feature type="signal peptide" evidence="1">
    <location>
        <begin position="1"/>
        <end position="20"/>
    </location>
</feature>
<accession>A0ABY5PJT0</accession>
<evidence type="ECO:0000256" key="1">
    <source>
        <dbReference type="SAM" id="SignalP"/>
    </source>
</evidence>
<name>A0ABY5PJT0_9ACTN</name>
<feature type="chain" id="PRO_5045189428" evidence="1">
    <location>
        <begin position="21"/>
        <end position="237"/>
    </location>
</feature>
<evidence type="ECO:0000313" key="2">
    <source>
        <dbReference type="EMBL" id="UUY04959.1"/>
    </source>
</evidence>